<dbReference type="CDD" id="cd02440">
    <property type="entry name" value="AdoMet_MTases"/>
    <property type="match status" value="1"/>
</dbReference>
<organism evidence="2 3">
    <name type="scientific">Mycobacterium conspicuum</name>
    <dbReference type="NCBI Taxonomy" id="44010"/>
    <lineage>
        <taxon>Bacteria</taxon>
        <taxon>Bacillati</taxon>
        <taxon>Actinomycetota</taxon>
        <taxon>Actinomycetes</taxon>
        <taxon>Mycobacteriales</taxon>
        <taxon>Mycobacteriaceae</taxon>
        <taxon>Mycobacterium</taxon>
    </lineage>
</organism>
<dbReference type="SUPFAM" id="SSF53335">
    <property type="entry name" value="S-adenosyl-L-methionine-dependent methyltransferases"/>
    <property type="match status" value="1"/>
</dbReference>
<feature type="domain" description="Methyltransferase type 11" evidence="1">
    <location>
        <begin position="61"/>
        <end position="157"/>
    </location>
</feature>
<evidence type="ECO:0000313" key="2">
    <source>
        <dbReference type="EMBL" id="BBZ38209.1"/>
    </source>
</evidence>
<dbReference type="PANTHER" id="PTHR43591">
    <property type="entry name" value="METHYLTRANSFERASE"/>
    <property type="match status" value="1"/>
</dbReference>
<dbReference type="GO" id="GO:0008757">
    <property type="term" value="F:S-adenosylmethionine-dependent methyltransferase activity"/>
    <property type="evidence" value="ECO:0007669"/>
    <property type="project" value="InterPro"/>
</dbReference>
<dbReference type="Pfam" id="PF08241">
    <property type="entry name" value="Methyltransf_11"/>
    <property type="match status" value="1"/>
</dbReference>
<reference evidence="2 3" key="1">
    <citation type="journal article" date="2019" name="Emerg. Microbes Infect.">
        <title>Comprehensive subspecies identification of 175 nontuberculous mycobacteria species based on 7547 genomic profiles.</title>
        <authorList>
            <person name="Matsumoto Y."/>
            <person name="Kinjo T."/>
            <person name="Motooka D."/>
            <person name="Nabeya D."/>
            <person name="Jung N."/>
            <person name="Uechi K."/>
            <person name="Horii T."/>
            <person name="Iida T."/>
            <person name="Fujita J."/>
            <person name="Nakamura S."/>
        </authorList>
    </citation>
    <scope>NUCLEOTIDE SEQUENCE [LARGE SCALE GENOMIC DNA]</scope>
    <source>
        <strain evidence="2 3">JCM 14738</strain>
    </source>
</reference>
<accession>A0A7I7Y909</accession>
<sequence>MMTDVTEKWRSDRVTAAIYDAGVKHDSVARLGAWAMWGADLRRMFTDIARLADAPVGASVLDIPCGGGLAFRGLRTGQAVHYVAADISPYMLQRARREADRRAVHDAIEFVQADVTALQFADASFDLCLTYNGLHCLPDPRAALAELVRVLRPGGTLRGTSCVIGRGPRQDALIAMLRRAGVFGNTARTGEIEEWLKEFGLDVVTLERSGAVEFFEARLPFRNEAH</sequence>
<dbReference type="AlphaFoldDB" id="A0A7I7Y909"/>
<dbReference type="Gene3D" id="3.40.50.150">
    <property type="entry name" value="Vaccinia Virus protein VP39"/>
    <property type="match status" value="1"/>
</dbReference>
<gene>
    <name evidence="2" type="ORF">MCNS_12720</name>
</gene>
<dbReference type="InterPro" id="IPR029063">
    <property type="entry name" value="SAM-dependent_MTases_sf"/>
</dbReference>
<keyword evidence="3" id="KW-1185">Reference proteome</keyword>
<proteinExistence type="predicted"/>
<dbReference type="EMBL" id="AP022613">
    <property type="protein sequence ID" value="BBZ38209.1"/>
    <property type="molecule type" value="Genomic_DNA"/>
</dbReference>
<name>A0A7I7Y909_9MYCO</name>
<dbReference type="Proteomes" id="UP000467385">
    <property type="component" value="Chromosome"/>
</dbReference>
<protein>
    <recommendedName>
        <fullName evidence="1">Methyltransferase type 11 domain-containing protein</fullName>
    </recommendedName>
</protein>
<dbReference type="InterPro" id="IPR013216">
    <property type="entry name" value="Methyltransf_11"/>
</dbReference>
<evidence type="ECO:0000313" key="3">
    <source>
        <dbReference type="Proteomes" id="UP000467385"/>
    </source>
</evidence>
<evidence type="ECO:0000259" key="1">
    <source>
        <dbReference type="Pfam" id="PF08241"/>
    </source>
</evidence>